<dbReference type="Pfam" id="PF13692">
    <property type="entry name" value="Glyco_trans_1_4"/>
    <property type="match status" value="1"/>
</dbReference>
<sequence length="410" mass="44513">MGDILFLAHRMPFPPDRGDKIRSYNLLKALTDLAPVHVGCFGDTPGDFEHESELAAVCASYALLPRKKSMVRAGAEAVLSGKPVSLTAFEDVKLAHWVERTITEKNIQTIFVFSGQMGQYVPADFHGRVIVDLCDVDSAKFEAYAKDGSAPRSWIDAREGKLLASVEDRLAQRADHTLLVSDAEADLFRSRVKNTLTCNISVVRNGIDTIFFDPQNIVPQGEFAANNGPNLVFTGQMDYAPNIAAAERVMDRLLPKIRDRFPGAIFHLVGRAPVARLTRRDGEPGIRVWGEVPDVRPFLAAADLVVAPLEIARGVQNKVLEAMAMARPVLLSPEAATGIDATDGKHFAIGCDDADLILKAVALLGDGPASLIMAAAARRYVSEHQGWSAMLRPLVEICGYDASEADRNAA</sequence>
<dbReference type="Gene3D" id="3.40.50.2000">
    <property type="entry name" value="Glycogen Phosphorylase B"/>
    <property type="match status" value="2"/>
</dbReference>
<evidence type="ECO:0000313" key="2">
    <source>
        <dbReference type="Proteomes" id="UP000468943"/>
    </source>
</evidence>
<dbReference type="AlphaFoldDB" id="A0A6I4SLV1"/>
<dbReference type="InterPro" id="IPR050194">
    <property type="entry name" value="Glycosyltransferase_grp1"/>
</dbReference>
<comment type="caution">
    <text evidence="1">The sequence shown here is derived from an EMBL/GenBank/DDBJ whole genome shotgun (WGS) entry which is preliminary data.</text>
</comment>
<dbReference type="PANTHER" id="PTHR45947">
    <property type="entry name" value="SULFOQUINOVOSYL TRANSFERASE SQD2"/>
    <property type="match status" value="1"/>
</dbReference>
<dbReference type="GO" id="GO:0016757">
    <property type="term" value="F:glycosyltransferase activity"/>
    <property type="evidence" value="ECO:0007669"/>
    <property type="project" value="TreeGrafter"/>
</dbReference>
<dbReference type="EMBL" id="WTYS01000001">
    <property type="protein sequence ID" value="MXO56871.1"/>
    <property type="molecule type" value="Genomic_DNA"/>
</dbReference>
<accession>A0A6I4SLV1</accession>
<dbReference type="Proteomes" id="UP000468943">
    <property type="component" value="Unassembled WGS sequence"/>
</dbReference>
<dbReference type="InterPro" id="IPR017521">
    <property type="entry name" value="Sugar_tfrase_PEP-CTERM_Stp1"/>
</dbReference>
<organism evidence="1 2">
    <name type="scientific">Pontixanthobacter gangjinensis</name>
    <dbReference type="NCBI Taxonomy" id="1028742"/>
    <lineage>
        <taxon>Bacteria</taxon>
        <taxon>Pseudomonadati</taxon>
        <taxon>Pseudomonadota</taxon>
        <taxon>Alphaproteobacteria</taxon>
        <taxon>Sphingomonadales</taxon>
        <taxon>Erythrobacteraceae</taxon>
        <taxon>Pontixanthobacter</taxon>
    </lineage>
</organism>
<evidence type="ECO:0000313" key="1">
    <source>
        <dbReference type="EMBL" id="MXO56871.1"/>
    </source>
</evidence>
<keyword evidence="2" id="KW-1185">Reference proteome</keyword>
<proteinExistence type="predicted"/>
<protein>
    <submittedName>
        <fullName evidence="1">TIGR03087 family PEP-CTERM/XrtA system glycosyltransferase</fullName>
    </submittedName>
</protein>
<dbReference type="NCBIfam" id="TIGR03087">
    <property type="entry name" value="stp1"/>
    <property type="match status" value="1"/>
</dbReference>
<dbReference type="SUPFAM" id="SSF53756">
    <property type="entry name" value="UDP-Glycosyltransferase/glycogen phosphorylase"/>
    <property type="match status" value="1"/>
</dbReference>
<dbReference type="CDD" id="cd03801">
    <property type="entry name" value="GT4_PimA-like"/>
    <property type="match status" value="1"/>
</dbReference>
<reference evidence="1 2" key="1">
    <citation type="submission" date="2019-12" db="EMBL/GenBank/DDBJ databases">
        <title>Genomic-based taxomic classification of the family Erythrobacteraceae.</title>
        <authorList>
            <person name="Xu L."/>
        </authorList>
    </citation>
    <scope>NUCLEOTIDE SEQUENCE [LARGE SCALE GENOMIC DNA]</scope>
    <source>
        <strain evidence="1 2">JCM 17802</strain>
    </source>
</reference>
<name>A0A6I4SLV1_9SPHN</name>
<gene>
    <name evidence="1" type="ORF">GRI36_08240</name>
</gene>
<keyword evidence="1" id="KW-0808">Transferase</keyword>
<dbReference type="PANTHER" id="PTHR45947:SF3">
    <property type="entry name" value="SULFOQUINOVOSYL TRANSFERASE SQD2"/>
    <property type="match status" value="1"/>
</dbReference>
<dbReference type="OrthoDB" id="9807209at2"/>